<accession>A0A3P7JGV1</accession>
<protein>
    <submittedName>
        <fullName evidence="1">Uncharacterized protein</fullName>
    </submittedName>
</protein>
<keyword evidence="2" id="KW-1185">Reference proteome</keyword>
<evidence type="ECO:0000313" key="2">
    <source>
        <dbReference type="Proteomes" id="UP000270094"/>
    </source>
</evidence>
<dbReference type="AlphaFoldDB" id="A0A3P7JGV1"/>
<dbReference type="Proteomes" id="UP000270094">
    <property type="component" value="Unassembled WGS sequence"/>
</dbReference>
<dbReference type="OrthoDB" id="5855280at2759"/>
<gene>
    <name evidence="1" type="ORF">SVUK_LOCUS17654</name>
</gene>
<name>A0A3P7JGV1_STRVU</name>
<dbReference type="EMBL" id="UYYB01118687">
    <property type="protein sequence ID" value="VDM82656.1"/>
    <property type="molecule type" value="Genomic_DNA"/>
</dbReference>
<evidence type="ECO:0000313" key="1">
    <source>
        <dbReference type="EMBL" id="VDM82656.1"/>
    </source>
</evidence>
<reference evidence="1 2" key="1">
    <citation type="submission" date="2018-11" db="EMBL/GenBank/DDBJ databases">
        <authorList>
            <consortium name="Pathogen Informatics"/>
        </authorList>
    </citation>
    <scope>NUCLEOTIDE SEQUENCE [LARGE SCALE GENOMIC DNA]</scope>
</reference>
<organism evidence="1 2">
    <name type="scientific">Strongylus vulgaris</name>
    <name type="common">Blood worm</name>
    <dbReference type="NCBI Taxonomy" id="40348"/>
    <lineage>
        <taxon>Eukaryota</taxon>
        <taxon>Metazoa</taxon>
        <taxon>Ecdysozoa</taxon>
        <taxon>Nematoda</taxon>
        <taxon>Chromadorea</taxon>
        <taxon>Rhabditida</taxon>
        <taxon>Rhabditina</taxon>
        <taxon>Rhabditomorpha</taxon>
        <taxon>Strongyloidea</taxon>
        <taxon>Strongylidae</taxon>
        <taxon>Strongylus</taxon>
    </lineage>
</organism>
<proteinExistence type="predicted"/>
<sequence>MQEGLPTLPPLHPVTLPEFLRLPLDADRCIPKLKKQFKENDTYFEDFRRQVDQNNIAAAYDVIYAKAGDICTAEQVKRLKAMDKKYEKMQKSIEELAPEYPKETKDEIMQWLRDDNMIALSGFVTRESMANVFNPAKNSKLMQISVLLGAMQFDQLINPI</sequence>